<evidence type="ECO:0000256" key="7">
    <source>
        <dbReference type="ARBA" id="ARBA00023125"/>
    </source>
</evidence>
<evidence type="ECO:0000256" key="3">
    <source>
        <dbReference type="ARBA" id="ARBA00022679"/>
    </source>
</evidence>
<dbReference type="EMBL" id="SMAG01000002">
    <property type="protein sequence ID" value="TCS95718.1"/>
    <property type="molecule type" value="Genomic_DNA"/>
</dbReference>
<feature type="domain" description="RNA polymerase sigma factor 54 DNA-binding" evidence="10">
    <location>
        <begin position="281"/>
        <end position="439"/>
    </location>
</feature>
<evidence type="ECO:0000256" key="6">
    <source>
        <dbReference type="ARBA" id="ARBA00023082"/>
    </source>
</evidence>
<dbReference type="Pfam" id="PF04963">
    <property type="entry name" value="Sigma54_CBD"/>
    <property type="match status" value="1"/>
</dbReference>
<keyword evidence="4" id="KW-0548">Nucleotidyltransferase</keyword>
<keyword evidence="13" id="KW-1185">Reference proteome</keyword>
<dbReference type="Pfam" id="PF00309">
    <property type="entry name" value="Sigma54_AID"/>
    <property type="match status" value="1"/>
</dbReference>
<dbReference type="GO" id="GO:0016987">
    <property type="term" value="F:sigma factor activity"/>
    <property type="evidence" value="ECO:0007669"/>
    <property type="project" value="UniProtKB-KW"/>
</dbReference>
<dbReference type="InterPro" id="IPR038709">
    <property type="entry name" value="RpoN_core-bd_sf"/>
</dbReference>
<dbReference type="PANTHER" id="PTHR32248">
    <property type="entry name" value="RNA POLYMERASE SIGMA-54 FACTOR"/>
    <property type="match status" value="1"/>
</dbReference>
<keyword evidence="2" id="KW-0240">DNA-directed RNA polymerase</keyword>
<evidence type="ECO:0000313" key="12">
    <source>
        <dbReference type="EMBL" id="TCS95718.1"/>
    </source>
</evidence>
<evidence type="ECO:0000256" key="4">
    <source>
        <dbReference type="ARBA" id="ARBA00022695"/>
    </source>
</evidence>
<protein>
    <submittedName>
        <fullName evidence="12">RNA polymerase RpoN-/SigL-like sigma 54 subunit</fullName>
    </submittedName>
</protein>
<dbReference type="GO" id="GO:0000428">
    <property type="term" value="C:DNA-directed RNA polymerase complex"/>
    <property type="evidence" value="ECO:0007669"/>
    <property type="project" value="UniProtKB-KW"/>
</dbReference>
<gene>
    <name evidence="12" type="ORF">EDD58_102295</name>
</gene>
<dbReference type="GO" id="GO:0006352">
    <property type="term" value="P:DNA-templated transcription initiation"/>
    <property type="evidence" value="ECO:0007669"/>
    <property type="project" value="InterPro"/>
</dbReference>
<dbReference type="PANTHER" id="PTHR32248:SF4">
    <property type="entry name" value="RNA POLYMERASE SIGMA-54 FACTOR"/>
    <property type="match status" value="1"/>
</dbReference>
<evidence type="ECO:0000259" key="10">
    <source>
        <dbReference type="Pfam" id="PF04552"/>
    </source>
</evidence>
<evidence type="ECO:0000256" key="1">
    <source>
        <dbReference type="ARBA" id="ARBA00008798"/>
    </source>
</evidence>
<comment type="similarity">
    <text evidence="1">Belongs to the sigma-54 factor family.</text>
</comment>
<evidence type="ECO:0000256" key="9">
    <source>
        <dbReference type="SAM" id="MobiDB-lite"/>
    </source>
</evidence>
<keyword evidence="7" id="KW-0238">DNA-binding</keyword>
<dbReference type="InterPro" id="IPR007634">
    <property type="entry name" value="RNA_pol_sigma_54_DNA-bd"/>
</dbReference>
<evidence type="ECO:0000313" key="13">
    <source>
        <dbReference type="Proteomes" id="UP000294937"/>
    </source>
</evidence>
<dbReference type="InterPro" id="IPR007046">
    <property type="entry name" value="RNA_pol_sigma_54_core-bd"/>
</dbReference>
<dbReference type="PROSITE" id="PS00718">
    <property type="entry name" value="SIGMA54_2"/>
    <property type="match status" value="1"/>
</dbReference>
<name>A0A4R3L927_9BACL</name>
<keyword evidence="3" id="KW-0808">Transferase</keyword>
<dbReference type="Gene3D" id="1.10.10.1330">
    <property type="entry name" value="RNA polymerase sigma-54 factor, core-binding domain"/>
    <property type="match status" value="1"/>
</dbReference>
<dbReference type="PIRSF" id="PIRSF000774">
    <property type="entry name" value="RpoN"/>
    <property type="match status" value="1"/>
</dbReference>
<reference evidence="12 13" key="1">
    <citation type="submission" date="2019-03" db="EMBL/GenBank/DDBJ databases">
        <title>Genomic Encyclopedia of Type Strains, Phase IV (KMG-IV): sequencing the most valuable type-strain genomes for metagenomic binning, comparative biology and taxonomic classification.</title>
        <authorList>
            <person name="Goeker M."/>
        </authorList>
    </citation>
    <scope>NUCLEOTIDE SEQUENCE [LARGE SCALE GENOMIC DNA]</scope>
    <source>
        <strain evidence="12 13">DSM 45707</strain>
    </source>
</reference>
<comment type="caution">
    <text evidence="12">The sequence shown here is derived from an EMBL/GenBank/DDBJ whole genome shotgun (WGS) entry which is preliminary data.</text>
</comment>
<dbReference type="PROSITE" id="PS50044">
    <property type="entry name" value="SIGMA54_3"/>
    <property type="match status" value="1"/>
</dbReference>
<dbReference type="GO" id="GO:0016779">
    <property type="term" value="F:nucleotidyltransferase activity"/>
    <property type="evidence" value="ECO:0007669"/>
    <property type="project" value="UniProtKB-KW"/>
</dbReference>
<sequence length="443" mass="51109">MDFGLVQEQRLKLVMTPELRQAIQILQFSATDLHQYIQEQMTENPMLELTEPNRELSFSVQRRHKSSSRSSSTDSDWIGQVSASSPSLAEVLEEQLFDYSLPERMRKICQYLIYSLDERGYLDIDSAEFCKRFQIGVPLLCRCIHVIQAMEPAGVGARSLAECIVLQLQRQDPIHSLAIQMASDHLQDIAEGRWGKIAQALQVDVEEARAVLEVIRKCNPYPGTQYSVERPHYIFPDVIVESRNGEFVVSINESTYPDLTVSSYYQDLIRYKDRLKEEEMQYAKNMMQSALWLVKGIKQRKDTMVRVSEVIVSKQNEFFCSGIDYVKPLNLKQVAEQLQLHESTISRATQNKYMETPHGLFPFRFFFPSGLPTSFGEELSTQSVKSKIQQIIQGEDHKRPLSDQKISNLLRQEGIQISRRTVAKYREEMGIAASIIRKRTYFL</sequence>
<evidence type="ECO:0000256" key="5">
    <source>
        <dbReference type="ARBA" id="ARBA00023015"/>
    </source>
</evidence>
<dbReference type="NCBIfam" id="TIGR02395">
    <property type="entry name" value="rpoN_sigma"/>
    <property type="match status" value="1"/>
</dbReference>
<dbReference type="GO" id="GO:0003677">
    <property type="term" value="F:DNA binding"/>
    <property type="evidence" value="ECO:0007669"/>
    <property type="project" value="UniProtKB-KW"/>
</dbReference>
<dbReference type="InterPro" id="IPR000394">
    <property type="entry name" value="RNA_pol_sigma_54"/>
</dbReference>
<keyword evidence="5" id="KW-0805">Transcription regulation</keyword>
<dbReference type="PROSITE" id="PS00717">
    <property type="entry name" value="SIGMA54_1"/>
    <property type="match status" value="1"/>
</dbReference>
<dbReference type="Proteomes" id="UP000294937">
    <property type="component" value="Unassembled WGS sequence"/>
</dbReference>
<dbReference type="GO" id="GO:0001216">
    <property type="term" value="F:DNA-binding transcription activator activity"/>
    <property type="evidence" value="ECO:0007669"/>
    <property type="project" value="InterPro"/>
</dbReference>
<accession>A0A4R3L927</accession>
<dbReference type="PRINTS" id="PR00045">
    <property type="entry name" value="SIGMA54FCT"/>
</dbReference>
<proteinExistence type="inferred from homology"/>
<dbReference type="Gene3D" id="1.10.10.60">
    <property type="entry name" value="Homeodomain-like"/>
    <property type="match status" value="1"/>
</dbReference>
<evidence type="ECO:0000256" key="2">
    <source>
        <dbReference type="ARBA" id="ARBA00022478"/>
    </source>
</evidence>
<evidence type="ECO:0000256" key="8">
    <source>
        <dbReference type="ARBA" id="ARBA00023163"/>
    </source>
</evidence>
<feature type="region of interest" description="Disordered" evidence="9">
    <location>
        <begin position="60"/>
        <end position="79"/>
    </location>
</feature>
<dbReference type="AlphaFoldDB" id="A0A4R3L927"/>
<evidence type="ECO:0000259" key="11">
    <source>
        <dbReference type="Pfam" id="PF04963"/>
    </source>
</evidence>
<feature type="domain" description="RNA polymerase sigma factor 54 core-binding" evidence="11">
    <location>
        <begin position="80"/>
        <end position="265"/>
    </location>
</feature>
<organism evidence="12 13">
    <name type="scientific">Hazenella coriacea</name>
    <dbReference type="NCBI Taxonomy" id="1179467"/>
    <lineage>
        <taxon>Bacteria</taxon>
        <taxon>Bacillati</taxon>
        <taxon>Bacillota</taxon>
        <taxon>Bacilli</taxon>
        <taxon>Bacillales</taxon>
        <taxon>Thermoactinomycetaceae</taxon>
        <taxon>Hazenella</taxon>
    </lineage>
</organism>
<dbReference type="Pfam" id="PF04552">
    <property type="entry name" value="Sigma54_DBD"/>
    <property type="match status" value="1"/>
</dbReference>
<keyword evidence="8" id="KW-0804">Transcription</keyword>
<keyword evidence="6" id="KW-0731">Sigma factor</keyword>